<dbReference type="Pfam" id="PF02875">
    <property type="entry name" value="Mur_ligase_C"/>
    <property type="match status" value="1"/>
</dbReference>
<evidence type="ECO:0000256" key="1">
    <source>
        <dbReference type="ARBA" id="ARBA00022598"/>
    </source>
</evidence>
<dbReference type="SMART" id="SM00854">
    <property type="entry name" value="PGA_cap"/>
    <property type="match status" value="1"/>
</dbReference>
<evidence type="ECO:0000256" key="2">
    <source>
        <dbReference type="ARBA" id="ARBA00022741"/>
    </source>
</evidence>
<dbReference type="Pfam" id="PF08245">
    <property type="entry name" value="Mur_ligase_M"/>
    <property type="match status" value="1"/>
</dbReference>
<keyword evidence="3" id="KW-0067">ATP-binding</keyword>
<dbReference type="RefSeq" id="WP_134251660.1">
    <property type="nucleotide sequence ID" value="NZ_CP038009.1"/>
</dbReference>
<keyword evidence="1" id="KW-0436">Ligase</keyword>
<sequence length="1062" mass="122004">MIINKNNIKEIMSGKWYIEPKEDWFVQHISENKLNCKKDETLFVAMDKETWLKGTGNTGVYAKWEDTHDLLHTFHDQVKGVVVQRPIPDLPSHLPQYIVEDSYQFIHQCAEYMRENIKSKTIAITGTVGKTSTKNYLNLLLQNYGSTYATYGNHNSRTGVKLTLSNAMVEPNYLILETAMSALWMKDGGISQLIRPDIAIITEIGVGQKGYDENQTADFKSRIANGLSVDGQVILNRDIKNYDQLLAYVQRYSHNVLSYGKHSTADVKYQRVEDGFLIFIKNNNYHVSLDHYVDDGTLSNMVATLAAIHALGLDITKVLHLFNSISNKESTLELLSVYDKNAYLIDDTYNAEYLSMVNAFKYCHGRYKDNRKILVVGDIINLENKSKEVHESLLKPILENEFELIATFGKDTLYLNQLLPNDRNLGHFTDAKQCALKIRNILHKDDVVLVKGSRRNSTIATIPNLIALPENSHIDKSIHKYVTAHLSHVNFNEQIWQTKTEYGIGPLILIYLALKKYALEEVQLNSVYRVTENVDREAKRNNALGLFLGERYYFIQILQYVILTQKPDCILALAELLYRTTAEALKEIKKEAELLGIDQSQILNITGRNVRDKTQEKTFLDIFKVSKKIFELPAYFRKQFFVDITYFKGAILRPITSVASNIGLDGFLFIGDRNRRVYIGFSQQQKKKISIHYTDGEAAKIEHVLPYHQTFNALPIPKKIHAKSQYINILGDTYFGESYTKIRKRRGVIDALQKYGYTHSFEKIASFFGKDDINIANFEAVFIANDSQQSPLEKIKPFILGADADKTLNEFLHRNINHVVLANNHLKDYGSESLEFTLDQFDKKSIAYIGAGRNQNQAHEYFEIDWKGNKLAIFNGYWHRDTAYNKFDFYALGHRDGVACTNGILLEQVKTYKKNYPHHKIMVISHWGVDFKPIQDEQKRIAKILVSCGADMVIGHGPHTIQPIEYIDGKPIIYSIGNGVFNSNGEYDKHGALPYGCIVRLDMEQQILKLYPIFTNNLKTFWQPYVVSREDFDRASKLLLDRVQYEIEVDKNDYGYYLKVNF</sequence>
<dbReference type="SUPFAM" id="SSF53623">
    <property type="entry name" value="MurD-like peptide ligases, catalytic domain"/>
    <property type="match status" value="1"/>
</dbReference>
<organism evidence="5 6">
    <name type="scientific">Acinetobacter haemolyticus</name>
    <dbReference type="NCBI Taxonomy" id="29430"/>
    <lineage>
        <taxon>Bacteria</taxon>
        <taxon>Pseudomonadati</taxon>
        <taxon>Pseudomonadota</taxon>
        <taxon>Gammaproteobacteria</taxon>
        <taxon>Moraxellales</taxon>
        <taxon>Moraxellaceae</taxon>
        <taxon>Acinetobacter</taxon>
    </lineage>
</organism>
<dbReference type="InterPro" id="IPR036565">
    <property type="entry name" value="Mur-like_cat_sf"/>
</dbReference>
<dbReference type="InterPro" id="IPR036615">
    <property type="entry name" value="Mur_ligase_C_dom_sf"/>
</dbReference>
<dbReference type="InterPro" id="IPR019079">
    <property type="entry name" value="Capsule_synth_CapA"/>
</dbReference>
<dbReference type="GO" id="GO:0005524">
    <property type="term" value="F:ATP binding"/>
    <property type="evidence" value="ECO:0007669"/>
    <property type="project" value="UniProtKB-KW"/>
</dbReference>
<feature type="domain" description="Capsule synthesis protein CapA" evidence="4">
    <location>
        <begin position="726"/>
        <end position="983"/>
    </location>
</feature>
<dbReference type="Gene3D" id="3.40.1190.10">
    <property type="entry name" value="Mur-like, catalytic domain"/>
    <property type="match status" value="1"/>
</dbReference>
<accession>A0A4P7B248</accession>
<dbReference type="InterPro" id="IPR029052">
    <property type="entry name" value="Metallo-depent_PP-like"/>
</dbReference>
<evidence type="ECO:0000256" key="3">
    <source>
        <dbReference type="ARBA" id="ARBA00022840"/>
    </source>
</evidence>
<keyword evidence="2" id="KW-0547">Nucleotide-binding</keyword>
<dbReference type="InterPro" id="IPR012338">
    <property type="entry name" value="Beta-lactam/transpept-like"/>
</dbReference>
<dbReference type="GO" id="GO:0016881">
    <property type="term" value="F:acid-amino acid ligase activity"/>
    <property type="evidence" value="ECO:0007669"/>
    <property type="project" value="InterPro"/>
</dbReference>
<dbReference type="PANTHER" id="PTHR43024:SF1">
    <property type="entry name" value="UDP-N-ACETYLMURAMOYL-TRIPEPTIDE--D-ALANYL-D-ALANINE LIGASE"/>
    <property type="match status" value="1"/>
</dbReference>
<dbReference type="SUPFAM" id="SSF53244">
    <property type="entry name" value="MurD-like peptide ligases, peptide-binding domain"/>
    <property type="match status" value="1"/>
</dbReference>
<reference evidence="5 6" key="1">
    <citation type="submission" date="2019-03" db="EMBL/GenBank/DDBJ databases">
        <title>Complete genome sequence of two outbreak-associated Acinetobacter haemolyticus strains.</title>
        <authorList>
            <person name="Bai L."/>
            <person name="Zhang S.-C."/>
            <person name="Deng Y."/>
            <person name="Song C.-C."/>
            <person name="Kang G.-B."/>
            <person name="Dong Y."/>
            <person name="Wang Y."/>
            <person name="Gao F."/>
            <person name="Huang H."/>
        </authorList>
    </citation>
    <scope>NUCLEOTIDE SEQUENCE [LARGE SCALE GENOMIC DNA]</scope>
    <source>
        <strain evidence="5 6">TJR01</strain>
    </source>
</reference>
<dbReference type="InterPro" id="IPR004101">
    <property type="entry name" value="Mur_ligase_C"/>
</dbReference>
<evidence type="ECO:0000313" key="6">
    <source>
        <dbReference type="Proteomes" id="UP000294395"/>
    </source>
</evidence>
<dbReference type="InterPro" id="IPR013221">
    <property type="entry name" value="Mur_ligase_cen"/>
</dbReference>
<name>A0A4P7B248_ACIHA</name>
<dbReference type="Pfam" id="PF09587">
    <property type="entry name" value="PGA_cap"/>
    <property type="match status" value="1"/>
</dbReference>
<dbReference type="PANTHER" id="PTHR43024">
    <property type="entry name" value="UDP-N-ACETYLMURAMOYL-TRIPEPTIDE--D-ALANYL-D-ALANINE LIGASE"/>
    <property type="match status" value="1"/>
</dbReference>
<evidence type="ECO:0000259" key="4">
    <source>
        <dbReference type="SMART" id="SM00854"/>
    </source>
</evidence>
<dbReference type="Gene3D" id="3.60.21.10">
    <property type="match status" value="1"/>
</dbReference>
<protein>
    <recommendedName>
        <fullName evidence="4">Capsule synthesis protein CapA domain-containing protein</fullName>
    </recommendedName>
</protein>
<evidence type="ECO:0000313" key="5">
    <source>
        <dbReference type="EMBL" id="QBQ15505.1"/>
    </source>
</evidence>
<dbReference type="Proteomes" id="UP000294395">
    <property type="component" value="Chromosome"/>
</dbReference>
<dbReference type="Gene3D" id="3.40.710.10">
    <property type="entry name" value="DD-peptidase/beta-lactamase superfamily"/>
    <property type="match status" value="1"/>
</dbReference>
<dbReference type="AlphaFoldDB" id="A0A4P7B248"/>
<dbReference type="SUPFAM" id="SSF56300">
    <property type="entry name" value="Metallo-dependent phosphatases"/>
    <property type="match status" value="1"/>
</dbReference>
<gene>
    <name evidence="5" type="ORF">AHTJR_04110</name>
</gene>
<proteinExistence type="predicted"/>
<dbReference type="InterPro" id="IPR051046">
    <property type="entry name" value="MurCDEF_CellWall_CoF430Synth"/>
</dbReference>
<dbReference type="Gene3D" id="3.90.190.20">
    <property type="entry name" value="Mur ligase, C-terminal domain"/>
    <property type="match status" value="1"/>
</dbReference>
<dbReference type="EMBL" id="CP038009">
    <property type="protein sequence ID" value="QBQ15505.1"/>
    <property type="molecule type" value="Genomic_DNA"/>
</dbReference>